<dbReference type="OrthoDB" id="723791at2759"/>
<feature type="region of interest" description="Disordered" evidence="1">
    <location>
        <begin position="1"/>
        <end position="20"/>
    </location>
</feature>
<evidence type="ECO:0000256" key="1">
    <source>
        <dbReference type="SAM" id="MobiDB-lite"/>
    </source>
</evidence>
<comment type="caution">
    <text evidence="2">The sequence shown here is derived from an EMBL/GenBank/DDBJ whole genome shotgun (WGS) entry which is preliminary data.</text>
</comment>
<name>A0A9Q1Q7V6_9CARY</name>
<feature type="compositionally biased region" description="Basic and acidic residues" evidence="1">
    <location>
        <begin position="134"/>
        <end position="148"/>
    </location>
</feature>
<feature type="region of interest" description="Disordered" evidence="1">
    <location>
        <begin position="123"/>
        <end position="149"/>
    </location>
</feature>
<dbReference type="AlphaFoldDB" id="A0A9Q1Q7V6"/>
<dbReference type="EMBL" id="JAKOGI010000630">
    <property type="protein sequence ID" value="KAJ8432163.1"/>
    <property type="molecule type" value="Genomic_DNA"/>
</dbReference>
<sequence>MGRDGEGDVRAERNKGRGWDELGDFVCGVRKRVFGDGGVDNVVLELYVKRSLKMTLRSAEERRGSPQGSSVKGEYARGEHSEAVGKRKRRMSKGKVGSGDEEVSEFGEDKQIRMGRERVIAKGSVSSKKLSMGRGEKDNVHGDGRDGAGVKGVGNDVHIARHMCIAWEDNPTSKGCGAGDSAATSIGIWGDGNGKAFDPRADQVMGLTEESFQDCRSEGSVHGTGKKVKLDGEEVSTEVGNMVRVRMGEWERAEMTRTVPKKSRKKRRFFKNYVNVMMELCEENVEEDWAGIWLRLYAFIVLSGVFFPHTPYGAAWSLLHYMDDVDGMGQYAWAEAIWQVFIESIEDRQRKLARGPLSEVQLNGLCLLIQVWFYEHTPRFSDLDGERFPRIMSWRKVDYGGMYDATELLTELKESECVLSFDERLRRVRGAYALEKEANRRIRAELPLMKDRLLQLEEHLQEFGAGNGDAGQGAEAAGGATFNGATLMEGTGKPSGLGGAATQDPNSPPNNVNVNLSVDTENVTIFAGEADVQSEPAVQGANENYEQARPANVDDGGIASAAQSVHSAAEVAAEDANSVPPSTDSVPVSDGDAGMGEEPPIAGDGGHCVADIGTSTTTHAGDDQSCPRSSNIVFRMKKVPRLRKPSRVRGSPYTNPTCGTKGGRKGLKSTATVNTGSGHRSPSTVHGDVVSDEDVVLVLVIVLSWVTVQDDVPDTSTFGPSPHVPAPRTHGTGSKFVIYEEGVKAYLTWTLSPVELDLLTAVHARCKGLKDDQWNFDLSKASKKHVNAKFLKGLIYVVPTRGAADRPGKYCIGPFAIQQYCKLLDFCQHEHKRYCHMSIFLNRHD</sequence>
<evidence type="ECO:0000313" key="2">
    <source>
        <dbReference type="EMBL" id="KAJ8432163.1"/>
    </source>
</evidence>
<feature type="region of interest" description="Disordered" evidence="1">
    <location>
        <begin position="644"/>
        <end position="668"/>
    </location>
</feature>
<evidence type="ECO:0000313" key="3">
    <source>
        <dbReference type="Proteomes" id="UP001153076"/>
    </source>
</evidence>
<accession>A0A9Q1Q7V6</accession>
<gene>
    <name evidence="2" type="ORF">Cgig2_006865</name>
</gene>
<feature type="region of interest" description="Disordered" evidence="1">
    <location>
        <begin position="57"/>
        <end position="108"/>
    </location>
</feature>
<dbReference type="Proteomes" id="UP001153076">
    <property type="component" value="Unassembled WGS sequence"/>
</dbReference>
<reference evidence="2" key="1">
    <citation type="submission" date="2022-04" db="EMBL/GenBank/DDBJ databases">
        <title>Carnegiea gigantea Genome sequencing and assembly v2.</title>
        <authorList>
            <person name="Copetti D."/>
            <person name="Sanderson M.J."/>
            <person name="Burquez A."/>
            <person name="Wojciechowski M.F."/>
        </authorList>
    </citation>
    <scope>NUCLEOTIDE SEQUENCE</scope>
    <source>
        <strain evidence="2">SGP5-SGP5p</strain>
        <tissue evidence="2">Aerial part</tissue>
    </source>
</reference>
<protein>
    <recommendedName>
        <fullName evidence="4">Aminotransferase-like plant mobile domain-containing protein</fullName>
    </recommendedName>
</protein>
<feature type="compositionally biased region" description="Basic and acidic residues" evidence="1">
    <location>
        <begin position="74"/>
        <end position="85"/>
    </location>
</feature>
<feature type="region of interest" description="Disordered" evidence="1">
    <location>
        <begin position="484"/>
        <end position="510"/>
    </location>
</feature>
<organism evidence="2 3">
    <name type="scientific">Carnegiea gigantea</name>
    <dbReference type="NCBI Taxonomy" id="171969"/>
    <lineage>
        <taxon>Eukaryota</taxon>
        <taxon>Viridiplantae</taxon>
        <taxon>Streptophyta</taxon>
        <taxon>Embryophyta</taxon>
        <taxon>Tracheophyta</taxon>
        <taxon>Spermatophyta</taxon>
        <taxon>Magnoliopsida</taxon>
        <taxon>eudicotyledons</taxon>
        <taxon>Gunneridae</taxon>
        <taxon>Pentapetalae</taxon>
        <taxon>Caryophyllales</taxon>
        <taxon>Cactineae</taxon>
        <taxon>Cactaceae</taxon>
        <taxon>Cactoideae</taxon>
        <taxon>Echinocereeae</taxon>
        <taxon>Carnegiea</taxon>
    </lineage>
</organism>
<proteinExistence type="predicted"/>
<evidence type="ECO:0008006" key="4">
    <source>
        <dbReference type="Google" id="ProtNLM"/>
    </source>
</evidence>
<keyword evidence="3" id="KW-1185">Reference proteome</keyword>